<evidence type="ECO:0000313" key="1">
    <source>
        <dbReference type="Proteomes" id="UP000046393"/>
    </source>
</evidence>
<dbReference type="Proteomes" id="UP000046393">
    <property type="component" value="Unplaced"/>
</dbReference>
<accession>A0A0N5AZU6</accession>
<reference evidence="2" key="1">
    <citation type="submission" date="2017-02" db="UniProtKB">
        <authorList>
            <consortium name="WormBaseParasite"/>
        </authorList>
    </citation>
    <scope>IDENTIFICATION</scope>
</reference>
<evidence type="ECO:0000313" key="2">
    <source>
        <dbReference type="WBParaSite" id="SMUV_0001052601-mRNA-1"/>
    </source>
</evidence>
<dbReference type="AlphaFoldDB" id="A0A0N5AZU6"/>
<dbReference type="WBParaSite" id="SMUV_0001052601-mRNA-1">
    <property type="protein sequence ID" value="SMUV_0001052601-mRNA-1"/>
    <property type="gene ID" value="SMUV_0001052601"/>
</dbReference>
<protein>
    <submittedName>
        <fullName evidence="2">ING domain-containing protein</fullName>
    </submittedName>
</protein>
<sequence>MQQLDGEKLETEEKLFNKVASEDGLLQAMEDAGDFIIRLEIEIEKAEELLKSDKKNSSHRTEFMILKKVYDSVANAFMKAKQQMRQDKWNLQEFRKLMNIEINSAQATRRLKHLEVTTKAEPERKDTSLSKFDSNKAGKANKCPVEHICGLEEPDKLEENDQIRTRADPNLAEEEPEVVTIGLETNKEEISEIPNNIKRGLWWTAL</sequence>
<organism evidence="1 2">
    <name type="scientific">Syphacia muris</name>
    <dbReference type="NCBI Taxonomy" id="451379"/>
    <lineage>
        <taxon>Eukaryota</taxon>
        <taxon>Metazoa</taxon>
        <taxon>Ecdysozoa</taxon>
        <taxon>Nematoda</taxon>
        <taxon>Chromadorea</taxon>
        <taxon>Rhabditida</taxon>
        <taxon>Spirurina</taxon>
        <taxon>Oxyuridomorpha</taxon>
        <taxon>Oxyuroidea</taxon>
        <taxon>Oxyuridae</taxon>
        <taxon>Syphacia</taxon>
    </lineage>
</organism>
<keyword evidence="1" id="KW-1185">Reference proteome</keyword>
<name>A0A0N5AZU6_9BILA</name>
<proteinExistence type="predicted"/>